<dbReference type="InterPro" id="IPR010921">
    <property type="entry name" value="Trp_repressor/repl_initiator"/>
</dbReference>
<protein>
    <submittedName>
        <fullName evidence="1">TrpR protein</fullName>
    </submittedName>
</protein>
<evidence type="ECO:0000313" key="1">
    <source>
        <dbReference type="EMBL" id="KKS69547.1"/>
    </source>
</evidence>
<dbReference type="Gene3D" id="1.10.1270.10">
    <property type="entry name" value="TrpR-like"/>
    <property type="match status" value="1"/>
</dbReference>
<dbReference type="InterPro" id="IPR013368">
    <property type="entry name" value="YecD_YerC"/>
</dbReference>
<dbReference type="SUPFAM" id="SSF48295">
    <property type="entry name" value="TrpR-like"/>
    <property type="match status" value="1"/>
</dbReference>
<name>A0A0G1B8E3_9BACT</name>
<dbReference type="GO" id="GO:0043565">
    <property type="term" value="F:sequence-specific DNA binding"/>
    <property type="evidence" value="ECO:0007669"/>
    <property type="project" value="InterPro"/>
</dbReference>
<reference evidence="1 2" key="1">
    <citation type="journal article" date="2015" name="Nature">
        <title>rRNA introns, odd ribosomes, and small enigmatic genomes across a large radiation of phyla.</title>
        <authorList>
            <person name="Brown C.T."/>
            <person name="Hug L.A."/>
            <person name="Thomas B.C."/>
            <person name="Sharon I."/>
            <person name="Castelle C.J."/>
            <person name="Singh A."/>
            <person name="Wilkins M.J."/>
            <person name="Williams K.H."/>
            <person name="Banfield J.F."/>
        </authorList>
    </citation>
    <scope>NUCLEOTIDE SEQUENCE [LARGE SCALE GENOMIC DNA]</scope>
</reference>
<dbReference type="InterPro" id="IPR038116">
    <property type="entry name" value="TrpR-like_sf"/>
</dbReference>
<sequence length="159" mass="18186">MTKLSSIPVHAKRMGIFISNLWNAITLIENRDETANFFRALLTPTEIRMMAKRVQIAKMLLEGYKYEDIRNFIRVTDRTISSVNNQLQFGEGSYVKTIERLIKIEIKQQERLEGKSSILDTGPYTGKGTSEWLLGKVAAKGLNYLKRKSVITDIKESSK</sequence>
<accession>A0A0G1B8E3</accession>
<gene>
    <name evidence="1" type="ORF">UV41_C0051G0001</name>
</gene>
<organism evidence="1 2">
    <name type="scientific">Candidatus Daviesbacteria bacterium GW2011_GWA2_42_7</name>
    <dbReference type="NCBI Taxonomy" id="1618425"/>
    <lineage>
        <taxon>Bacteria</taxon>
        <taxon>Candidatus Daviesiibacteriota</taxon>
    </lineage>
</organism>
<dbReference type="EMBL" id="LCEJ01000051">
    <property type="protein sequence ID" value="KKS69547.1"/>
    <property type="molecule type" value="Genomic_DNA"/>
</dbReference>
<dbReference type="GO" id="GO:0003700">
    <property type="term" value="F:DNA-binding transcription factor activity"/>
    <property type="evidence" value="ECO:0007669"/>
    <property type="project" value="InterPro"/>
</dbReference>
<dbReference type="PANTHER" id="PTHR40080:SF1">
    <property type="entry name" value="TRPR-LIKE PROTEIN YERC_YECD"/>
    <property type="match status" value="1"/>
</dbReference>
<dbReference type="Proteomes" id="UP000034785">
    <property type="component" value="Unassembled WGS sequence"/>
</dbReference>
<dbReference type="InterPro" id="IPR000831">
    <property type="entry name" value="Trp_repress"/>
</dbReference>
<dbReference type="AlphaFoldDB" id="A0A0G1B8E3"/>
<comment type="caution">
    <text evidence="1">The sequence shown here is derived from an EMBL/GenBank/DDBJ whole genome shotgun (WGS) entry which is preliminary data.</text>
</comment>
<dbReference type="Pfam" id="PF01371">
    <property type="entry name" value="Trp_repressor"/>
    <property type="match status" value="1"/>
</dbReference>
<proteinExistence type="predicted"/>
<dbReference type="NCBIfam" id="TIGR02531">
    <property type="entry name" value="yecD_yerC"/>
    <property type="match status" value="1"/>
</dbReference>
<dbReference type="PANTHER" id="PTHR40080">
    <property type="entry name" value="LMO1763 PROTEIN"/>
    <property type="match status" value="1"/>
</dbReference>
<evidence type="ECO:0000313" key="2">
    <source>
        <dbReference type="Proteomes" id="UP000034785"/>
    </source>
</evidence>